<reference evidence="7" key="2">
    <citation type="submission" date="2007-04" db="EMBL/GenBank/DDBJ databases">
        <title>Complete genome sequence of the nitrogen-fixing bacterium Azorhizobium caulinodans ORS571.</title>
        <authorList>
            <person name="Lee K.B."/>
            <person name="Backer P.D."/>
            <person name="Aono T."/>
            <person name="Liu C.T."/>
            <person name="Suzuki S."/>
            <person name="Suzuki T."/>
            <person name="Kaneko T."/>
            <person name="Yamada M."/>
            <person name="Tabata S."/>
            <person name="Kupfer D.M."/>
            <person name="Najar F.Z."/>
            <person name="Wiley G.B."/>
            <person name="Roe B."/>
            <person name="Binnewies T."/>
            <person name="Ussery D."/>
            <person name="Vereecke D."/>
            <person name="Gevers D."/>
            <person name="Holsters M."/>
            <person name="Oyaizu H."/>
        </authorList>
    </citation>
    <scope>NUCLEOTIDE SEQUENCE [LARGE SCALE GENOMIC DNA]</scope>
    <source>
        <strain evidence="7">ATCC 43989 / DSM 5975 / JCM 20966 / LMG 6465 / NBRC 14845 / NCIMB 13405 / ORS 571</strain>
    </source>
</reference>
<sequence length="330" mass="35665">MTAQCTGATSDRIVKGVRMASMFLMSLLASDWENQRAFLAVLRTGSLSAAARELGLAQPTVRRRIEALEQALGTPLFTRSPAGLLPTEAARTLGPHAEAMAAAAAAFQRAASGPRAEISGTVRITASDMIGTQVLPGLIEPLMARHPRLTLEVHLSNRTQDLLRQEADIAVRMVRPTQSALVIRAIGIVRLGLFATPAFVERHGMPERLSDLSRYPLIGPDRDAADLRATEQLLGPDVPGALTYRTDNHPAQFAAVRAGLGIGVCQVNLAARPPALIPILPEAFEMRLDTYLVMHEDLKRVRRVRVVFDHLARTLGAYCHGTTEPTSGVL</sequence>
<dbReference type="Pfam" id="PF00126">
    <property type="entry name" value="HTH_1"/>
    <property type="match status" value="1"/>
</dbReference>
<dbReference type="Gene3D" id="3.40.190.290">
    <property type="match status" value="1"/>
</dbReference>
<dbReference type="PRINTS" id="PR00039">
    <property type="entry name" value="HTHLYSR"/>
</dbReference>
<reference evidence="6 7" key="4">
    <citation type="journal article" date="2009" name="Appl. Environ. Microbiol.">
        <title>Comparative genome-wide transcriptional profiling of Azorhizobium caulinodans ORS571 grown under free-living and symbiotic conditions.</title>
        <authorList>
            <person name="Tsukada S."/>
            <person name="Aono T."/>
            <person name="Akiba N."/>
            <person name="Lee KB."/>
            <person name="Liu CT."/>
            <person name="Toyazaki H."/>
            <person name="Oyaizu H."/>
        </authorList>
    </citation>
    <scope>NUCLEOTIDE SEQUENCE [LARGE SCALE GENOMIC DNA]</scope>
    <source>
        <strain evidence="7">ATCC 43989 / DSM 5975 / JCM 20966 / LMG 6465 / NBRC 14845 / NCIMB 13405 / ORS 571</strain>
    </source>
</reference>
<dbReference type="EMBL" id="AP009384">
    <property type="protein sequence ID" value="BAF89008.1"/>
    <property type="molecule type" value="Genomic_DNA"/>
</dbReference>
<feature type="domain" description="HTH lysR-type" evidence="5">
    <location>
        <begin position="36"/>
        <end position="87"/>
    </location>
</feature>
<evidence type="ECO:0000313" key="6">
    <source>
        <dbReference type="EMBL" id="BAF89008.1"/>
    </source>
</evidence>
<proteinExistence type="inferred from homology"/>
<protein>
    <submittedName>
        <fullName evidence="6">Transcriptional regulator</fullName>
    </submittedName>
</protein>
<dbReference type="PANTHER" id="PTHR30537">
    <property type="entry name" value="HTH-TYPE TRANSCRIPTIONAL REGULATOR"/>
    <property type="match status" value="1"/>
</dbReference>
<dbReference type="KEGG" id="azc:AZC_3010"/>
<dbReference type="GO" id="GO:0003700">
    <property type="term" value="F:DNA-binding transcription factor activity"/>
    <property type="evidence" value="ECO:0007669"/>
    <property type="project" value="InterPro"/>
</dbReference>
<dbReference type="Proteomes" id="UP000000270">
    <property type="component" value="Chromosome"/>
</dbReference>
<name>A8IDY1_AZOC5</name>
<dbReference type="HOGENOM" id="CLU_039613_2_0_5"/>
<dbReference type="InterPro" id="IPR000847">
    <property type="entry name" value="LysR_HTH_N"/>
</dbReference>
<dbReference type="GO" id="GO:0006351">
    <property type="term" value="P:DNA-templated transcription"/>
    <property type="evidence" value="ECO:0007669"/>
    <property type="project" value="TreeGrafter"/>
</dbReference>
<dbReference type="GO" id="GO:0043565">
    <property type="term" value="F:sequence-specific DNA binding"/>
    <property type="evidence" value="ECO:0007669"/>
    <property type="project" value="TreeGrafter"/>
</dbReference>
<comment type="similarity">
    <text evidence="1">Belongs to the LysR transcriptional regulatory family.</text>
</comment>
<reference evidence="6 7" key="6">
    <citation type="journal article" date="2011" name="Appl. Environ. Microbiol.">
        <title>Involvement of the azorhizobial chromosome partition gene (parA) in the onset of bacteroid differentiation during Sesbania rostrata stem nodule development.</title>
        <authorList>
            <person name="Liu CT."/>
            <person name="Lee KB."/>
            <person name="Wang YS."/>
            <person name="Peng MH."/>
            <person name="Lee KT."/>
            <person name="Suzuki S."/>
            <person name="Suzuki T."/>
            <person name="Oyaizu H."/>
        </authorList>
    </citation>
    <scope>NUCLEOTIDE SEQUENCE [LARGE SCALE GENOMIC DNA]</scope>
    <source>
        <strain evidence="7">ATCC 43989 / DSM 5975 / JCM 20966 / LMG 6465 / NBRC 14845 / NCIMB 13405 / ORS 571</strain>
    </source>
</reference>
<dbReference type="InterPro" id="IPR005119">
    <property type="entry name" value="LysR_subst-bd"/>
</dbReference>
<dbReference type="AlphaFoldDB" id="A8IDY1"/>
<dbReference type="Pfam" id="PF03466">
    <property type="entry name" value="LysR_substrate"/>
    <property type="match status" value="1"/>
</dbReference>
<keyword evidence="3" id="KW-0238">DNA-binding</keyword>
<accession>A8IDY1</accession>
<dbReference type="PANTHER" id="PTHR30537:SF3">
    <property type="entry name" value="TRANSCRIPTIONAL REGULATORY PROTEIN"/>
    <property type="match status" value="1"/>
</dbReference>
<dbReference type="InterPro" id="IPR036388">
    <property type="entry name" value="WH-like_DNA-bd_sf"/>
</dbReference>
<keyword evidence="7" id="KW-1185">Reference proteome</keyword>
<evidence type="ECO:0000256" key="3">
    <source>
        <dbReference type="ARBA" id="ARBA00023125"/>
    </source>
</evidence>
<dbReference type="SUPFAM" id="SSF53850">
    <property type="entry name" value="Periplasmic binding protein-like II"/>
    <property type="match status" value="1"/>
</dbReference>
<dbReference type="InterPro" id="IPR036390">
    <property type="entry name" value="WH_DNA-bd_sf"/>
</dbReference>
<evidence type="ECO:0000313" key="7">
    <source>
        <dbReference type="Proteomes" id="UP000000270"/>
    </source>
</evidence>
<reference evidence="6 7" key="3">
    <citation type="journal article" date="2008" name="BMC Genomics">
        <title>The genome of the versatile nitrogen fixer Azorhizobium caulinodans ORS571.</title>
        <authorList>
            <person name="Lee KB."/>
            <person name="Backer P.D."/>
            <person name="Aono T."/>
            <person name="Liu CT."/>
            <person name="Suzuki S."/>
            <person name="Suzuki T."/>
            <person name="Kaneko T."/>
            <person name="Yamada M."/>
            <person name="Tabata S."/>
            <person name="Kupfer D.M."/>
            <person name="Najar F.Z."/>
            <person name="Wiley G.B."/>
            <person name="Roe B."/>
            <person name="Binnewies T.T."/>
            <person name="Ussery D.W."/>
            <person name="D'Haeze W."/>
            <person name="Herder J.D."/>
            <person name="Gevers D."/>
            <person name="Vereecke D."/>
            <person name="Holsters M."/>
            <person name="Oyaizu H."/>
        </authorList>
    </citation>
    <scope>NUCLEOTIDE SEQUENCE [LARGE SCALE GENOMIC DNA]</scope>
    <source>
        <strain evidence="7">ATCC 43989 / DSM 5975 / JCM 20966 / LMG 6465 / NBRC 14845 / NCIMB 13405 / ORS 571</strain>
    </source>
</reference>
<dbReference type="STRING" id="438753.AZC_3010"/>
<reference evidence="6 7" key="1">
    <citation type="journal article" date="2007" name="Appl. Environ. Microbiol.">
        <title>Rhizobial factors required for stem nodule maturation and maintenance in Sesbania rostrata-Azorhizobium caulinodans ORS571 symbiosis.</title>
        <authorList>
            <person name="Suzuki S."/>
            <person name="Aono T."/>
            <person name="Lee KB."/>
            <person name="Suzuki T."/>
            <person name="Liu CT."/>
            <person name="Miwa H."/>
            <person name="Wakao S."/>
            <person name="Iki T."/>
            <person name="Oyaizu H."/>
        </authorList>
    </citation>
    <scope>NUCLEOTIDE SEQUENCE [LARGE SCALE GENOMIC DNA]</scope>
    <source>
        <strain evidence="7">ATCC 43989 / DSM 5975 / JCM 20966 / LMG 6465 / NBRC 14845 / NCIMB 13405 / ORS 571</strain>
    </source>
</reference>
<keyword evidence="4" id="KW-0804">Transcription</keyword>
<keyword evidence="2" id="KW-0805">Transcription regulation</keyword>
<evidence type="ECO:0000256" key="1">
    <source>
        <dbReference type="ARBA" id="ARBA00009437"/>
    </source>
</evidence>
<organism evidence="6 7">
    <name type="scientific">Azorhizobium caulinodans (strain ATCC 43989 / DSM 5975 / JCM 20966 / LMG 6465 / NBRC 14845 / NCIMB 13405 / ORS 571)</name>
    <dbReference type="NCBI Taxonomy" id="438753"/>
    <lineage>
        <taxon>Bacteria</taxon>
        <taxon>Pseudomonadati</taxon>
        <taxon>Pseudomonadota</taxon>
        <taxon>Alphaproteobacteria</taxon>
        <taxon>Hyphomicrobiales</taxon>
        <taxon>Xanthobacteraceae</taxon>
        <taxon>Azorhizobium</taxon>
    </lineage>
</organism>
<dbReference type="PROSITE" id="PS50931">
    <property type="entry name" value="HTH_LYSR"/>
    <property type="match status" value="1"/>
</dbReference>
<evidence type="ECO:0000256" key="4">
    <source>
        <dbReference type="ARBA" id="ARBA00023163"/>
    </source>
</evidence>
<dbReference type="Gene3D" id="1.10.10.10">
    <property type="entry name" value="Winged helix-like DNA-binding domain superfamily/Winged helix DNA-binding domain"/>
    <property type="match status" value="1"/>
</dbReference>
<dbReference type="eggNOG" id="COG0583">
    <property type="taxonomic scope" value="Bacteria"/>
</dbReference>
<dbReference type="InterPro" id="IPR058163">
    <property type="entry name" value="LysR-type_TF_proteobact-type"/>
</dbReference>
<evidence type="ECO:0000256" key="2">
    <source>
        <dbReference type="ARBA" id="ARBA00023015"/>
    </source>
</evidence>
<dbReference type="SUPFAM" id="SSF46785">
    <property type="entry name" value="Winged helix' DNA-binding domain"/>
    <property type="match status" value="1"/>
</dbReference>
<reference evidence="6 7" key="5">
    <citation type="journal article" date="2010" name="Appl. Environ. Microbiol.">
        <title>phrR-like gene praR of Azorhizobium caulinodans ORS571 is essential for symbiosis with Sesbania rostrata and is involved in expression of reb genes.</title>
        <authorList>
            <person name="Akiba N."/>
            <person name="Aono T."/>
            <person name="Toyazaki H."/>
            <person name="Sato S."/>
            <person name="Oyaizu H."/>
        </authorList>
    </citation>
    <scope>NUCLEOTIDE SEQUENCE [LARGE SCALE GENOMIC DNA]</scope>
    <source>
        <strain evidence="7">ATCC 43989 / DSM 5975 / JCM 20966 / LMG 6465 / NBRC 14845 / NCIMB 13405 / ORS 571</strain>
    </source>
</reference>
<gene>
    <name evidence="6" type="primary">lysR</name>
    <name evidence="6" type="ordered locus">AZC_3010</name>
</gene>
<evidence type="ECO:0000259" key="5">
    <source>
        <dbReference type="PROSITE" id="PS50931"/>
    </source>
</evidence>